<dbReference type="KEGG" id="rsz:108828897"/>
<sequence>MDPRIPYSQSSGYMGLLHSQHDSVREENSPYESFHSLSSEVPQFSSQQWEAPAPTPPTDTPVGRGKRHTWTPGDDELLISAWLNTSKDPITANYQKSGTFWKRVGDYLFAALKERYGVDCGEHLHYKQRWHKISDQTNKFCGAYAATERRHSSGQNENDVLKEAHDIYYRDNNSKFTLEHAWCVLRYEQKWANLNPKPCGSSKRKTVETGGSQTVDEHETRPIGVKAAKAKRGKAQGKSVEDYQRIWEVRKEDLAGKELLSKIAILDSLLTKKEPLTEAEEAAKDKLLAECYVMNVSVFMGQYSYSQPSQSETFGGDGADSGYSEIEALIRQDQAELSYANGEEFVYPPQPEVEFVYPPQP</sequence>
<feature type="compositionally biased region" description="Basic and acidic residues" evidence="1">
    <location>
        <begin position="19"/>
        <end position="28"/>
    </location>
</feature>
<dbReference type="Proteomes" id="UP000504610">
    <property type="component" value="Chromosome 4"/>
</dbReference>
<evidence type="ECO:0000256" key="1">
    <source>
        <dbReference type="SAM" id="MobiDB-lite"/>
    </source>
</evidence>
<reference evidence="3" key="2">
    <citation type="submission" date="2025-08" db="UniProtKB">
        <authorList>
            <consortium name="RefSeq"/>
        </authorList>
    </citation>
    <scope>IDENTIFICATION</scope>
    <source>
        <tissue evidence="3">Leaf</tissue>
    </source>
</reference>
<name>A0A6J0LDW6_RAPSA</name>
<gene>
    <name evidence="3" type="primary">LOC108828897</name>
</gene>
<evidence type="ECO:0000313" key="2">
    <source>
        <dbReference type="Proteomes" id="UP000504610"/>
    </source>
</evidence>
<dbReference type="RefSeq" id="XP_018458063.1">
    <property type="nucleotide sequence ID" value="XM_018602561.1"/>
</dbReference>
<protein>
    <submittedName>
        <fullName evidence="3">Glutathione S-transferase T3-like</fullName>
    </submittedName>
</protein>
<dbReference type="OrthoDB" id="2507178at2759"/>
<organism evidence="2 3">
    <name type="scientific">Raphanus sativus</name>
    <name type="common">Radish</name>
    <name type="synonym">Raphanus raphanistrum var. sativus</name>
    <dbReference type="NCBI Taxonomy" id="3726"/>
    <lineage>
        <taxon>Eukaryota</taxon>
        <taxon>Viridiplantae</taxon>
        <taxon>Streptophyta</taxon>
        <taxon>Embryophyta</taxon>
        <taxon>Tracheophyta</taxon>
        <taxon>Spermatophyta</taxon>
        <taxon>Magnoliopsida</taxon>
        <taxon>eudicotyledons</taxon>
        <taxon>Gunneridae</taxon>
        <taxon>Pentapetalae</taxon>
        <taxon>rosids</taxon>
        <taxon>malvids</taxon>
        <taxon>Brassicales</taxon>
        <taxon>Brassicaceae</taxon>
        <taxon>Brassiceae</taxon>
        <taxon>Raphanus</taxon>
    </lineage>
</organism>
<feature type="compositionally biased region" description="Polar residues" evidence="1">
    <location>
        <begin position="35"/>
        <end position="49"/>
    </location>
</feature>
<accession>A0A6J0LDW6</accession>
<dbReference type="GeneID" id="108828897"/>
<reference evidence="2" key="1">
    <citation type="journal article" date="2019" name="Database">
        <title>The radish genome database (RadishGD): an integrated information resource for radish genomics.</title>
        <authorList>
            <person name="Yu H.J."/>
            <person name="Baek S."/>
            <person name="Lee Y.J."/>
            <person name="Cho A."/>
            <person name="Mun J.H."/>
        </authorList>
    </citation>
    <scope>NUCLEOTIDE SEQUENCE [LARGE SCALE GENOMIC DNA]</scope>
    <source>
        <strain evidence="2">cv. WK10039</strain>
    </source>
</reference>
<dbReference type="PANTHER" id="PTHR45023">
    <property type="match status" value="1"/>
</dbReference>
<dbReference type="AlphaFoldDB" id="A0A6J0LDW6"/>
<dbReference type="PANTHER" id="PTHR45023:SF4">
    <property type="entry name" value="GLYCINE-RICH PROTEIN-RELATED"/>
    <property type="match status" value="1"/>
</dbReference>
<feature type="region of interest" description="Disordered" evidence="1">
    <location>
        <begin position="1"/>
        <end position="72"/>
    </location>
</feature>
<feature type="region of interest" description="Disordered" evidence="1">
    <location>
        <begin position="198"/>
        <end position="218"/>
    </location>
</feature>
<proteinExistence type="predicted"/>
<keyword evidence="2" id="KW-1185">Reference proteome</keyword>
<evidence type="ECO:0000313" key="3">
    <source>
        <dbReference type="RefSeq" id="XP_018458063.1"/>
    </source>
</evidence>